<feature type="domain" description="Histidine kinase" evidence="6">
    <location>
        <begin position="173"/>
        <end position="387"/>
    </location>
</feature>
<dbReference type="SUPFAM" id="SSF55785">
    <property type="entry name" value="PYP-like sensor domain (PAS domain)"/>
    <property type="match status" value="1"/>
</dbReference>
<dbReference type="SUPFAM" id="SSF47384">
    <property type="entry name" value="Homodimeric domain of signal transducing histidine kinase"/>
    <property type="match status" value="1"/>
</dbReference>
<dbReference type="PROSITE" id="PS50113">
    <property type="entry name" value="PAC"/>
    <property type="match status" value="1"/>
</dbReference>
<reference evidence="9 10" key="1">
    <citation type="submission" date="2019-09" db="EMBL/GenBank/DDBJ databases">
        <title>Chitinophaga ginsengihumi sp. nov., isolated from soil of ginseng rhizosphere.</title>
        <authorList>
            <person name="Lee J."/>
        </authorList>
    </citation>
    <scope>NUCLEOTIDE SEQUENCE [LARGE SCALE GENOMIC DNA]</scope>
    <source>
        <strain evidence="9 10">BN140078</strain>
    </source>
</reference>
<sequence length="390" mass="44596">MDENTEQIPQNIHIYERYRLLVEQVKDYAIFMLDTNGYVVSWNEGAQRIKGYNAAEIVGQHFSKFYPQEDIDNGKPAMELRVVRKEGKFEDEGWRVRKDGTRFWANVIITAVYDKNKELLGFSKVTRDLTERKQAEQALMASEERYRLLASELHNTVLELATANEELGQFNTIASHDLQEPLRTTYSYLLLIQKKLGQEGSPELHNYIHKAIQGNIRMKELIIGLLNYAQLNTAEKEFAQLLVKEVVAESLQNLKVSIEDTGATILLDEGVTYIKGNKVRLVQLLQNLVGNALKFRGGKIPHIRISCVEMPDHYQFAVADNGIGVPPEYTVKIFEVFKRLHTNKEYPGTGIGLAICKKIVEYHNGKIWVESTPGEGTVFYFTISRNLQLK</sequence>
<dbReference type="InterPro" id="IPR005467">
    <property type="entry name" value="His_kinase_dom"/>
</dbReference>
<dbReference type="Gene3D" id="1.10.287.130">
    <property type="match status" value="1"/>
</dbReference>
<dbReference type="InterPro" id="IPR036097">
    <property type="entry name" value="HisK_dim/P_sf"/>
</dbReference>
<dbReference type="InterPro" id="IPR000700">
    <property type="entry name" value="PAS-assoc_C"/>
</dbReference>
<evidence type="ECO:0000256" key="2">
    <source>
        <dbReference type="ARBA" id="ARBA00012438"/>
    </source>
</evidence>
<dbReference type="PROSITE" id="PS50112">
    <property type="entry name" value="PAS"/>
    <property type="match status" value="1"/>
</dbReference>
<dbReference type="SMART" id="SM00086">
    <property type="entry name" value="PAC"/>
    <property type="match status" value="1"/>
</dbReference>
<keyword evidence="4" id="KW-0808">Transferase</keyword>
<dbReference type="NCBIfam" id="TIGR00229">
    <property type="entry name" value="sensory_box"/>
    <property type="match status" value="1"/>
</dbReference>
<dbReference type="EMBL" id="VUOC01000003">
    <property type="protein sequence ID" value="KAA2241710.1"/>
    <property type="molecule type" value="Genomic_DNA"/>
</dbReference>
<keyword evidence="3" id="KW-0597">Phosphoprotein</keyword>
<dbReference type="FunFam" id="3.30.565.10:FF:000006">
    <property type="entry name" value="Sensor histidine kinase WalK"/>
    <property type="match status" value="1"/>
</dbReference>
<organism evidence="9 10">
    <name type="scientific">Chitinophaga agrisoli</name>
    <dbReference type="NCBI Taxonomy" id="2607653"/>
    <lineage>
        <taxon>Bacteria</taxon>
        <taxon>Pseudomonadati</taxon>
        <taxon>Bacteroidota</taxon>
        <taxon>Chitinophagia</taxon>
        <taxon>Chitinophagales</taxon>
        <taxon>Chitinophagaceae</taxon>
        <taxon>Chitinophaga</taxon>
    </lineage>
</organism>
<keyword evidence="5" id="KW-0418">Kinase</keyword>
<dbReference type="Gene3D" id="3.30.565.10">
    <property type="entry name" value="Histidine kinase-like ATPase, C-terminal domain"/>
    <property type="match status" value="1"/>
</dbReference>
<evidence type="ECO:0000256" key="1">
    <source>
        <dbReference type="ARBA" id="ARBA00000085"/>
    </source>
</evidence>
<dbReference type="Pfam" id="PF02518">
    <property type="entry name" value="HATPase_c"/>
    <property type="match status" value="1"/>
</dbReference>
<gene>
    <name evidence="9" type="ORF">F0L74_17700</name>
</gene>
<reference evidence="9 10" key="2">
    <citation type="submission" date="2019-09" db="EMBL/GenBank/DDBJ databases">
        <authorList>
            <person name="Jin C."/>
        </authorList>
    </citation>
    <scope>NUCLEOTIDE SEQUENCE [LARGE SCALE GENOMIC DNA]</scope>
    <source>
        <strain evidence="9 10">BN140078</strain>
    </source>
</reference>
<keyword evidence="10" id="KW-1185">Reference proteome</keyword>
<dbReference type="InterPro" id="IPR003594">
    <property type="entry name" value="HATPase_dom"/>
</dbReference>
<dbReference type="CDD" id="cd00130">
    <property type="entry name" value="PAS"/>
    <property type="match status" value="1"/>
</dbReference>
<protein>
    <recommendedName>
        <fullName evidence="2">histidine kinase</fullName>
        <ecNumber evidence="2">2.7.13.3</ecNumber>
    </recommendedName>
</protein>
<proteinExistence type="predicted"/>
<dbReference type="InterPro" id="IPR036890">
    <property type="entry name" value="HATPase_C_sf"/>
</dbReference>
<evidence type="ECO:0000256" key="3">
    <source>
        <dbReference type="ARBA" id="ARBA00022553"/>
    </source>
</evidence>
<dbReference type="AlphaFoldDB" id="A0A5B2VST1"/>
<dbReference type="PANTHER" id="PTHR43304">
    <property type="entry name" value="PHYTOCHROME-LIKE PROTEIN CPH1"/>
    <property type="match status" value="1"/>
</dbReference>
<evidence type="ECO:0000313" key="10">
    <source>
        <dbReference type="Proteomes" id="UP000324611"/>
    </source>
</evidence>
<name>A0A5B2VST1_9BACT</name>
<dbReference type="PRINTS" id="PR00344">
    <property type="entry name" value="BCTRLSENSOR"/>
</dbReference>
<dbReference type="RefSeq" id="WP_149839217.1">
    <property type="nucleotide sequence ID" value="NZ_VUOC01000003.1"/>
</dbReference>
<dbReference type="Gene3D" id="3.30.450.20">
    <property type="entry name" value="PAS domain"/>
    <property type="match status" value="1"/>
</dbReference>
<evidence type="ECO:0000259" key="8">
    <source>
        <dbReference type="PROSITE" id="PS50113"/>
    </source>
</evidence>
<comment type="catalytic activity">
    <reaction evidence="1">
        <text>ATP + protein L-histidine = ADP + protein N-phospho-L-histidine.</text>
        <dbReference type="EC" id="2.7.13.3"/>
    </reaction>
</comment>
<evidence type="ECO:0000256" key="5">
    <source>
        <dbReference type="ARBA" id="ARBA00022777"/>
    </source>
</evidence>
<dbReference type="InterPro" id="IPR001610">
    <property type="entry name" value="PAC"/>
</dbReference>
<evidence type="ECO:0000313" key="9">
    <source>
        <dbReference type="EMBL" id="KAA2241710.1"/>
    </source>
</evidence>
<dbReference type="SMART" id="SM00387">
    <property type="entry name" value="HATPase_c"/>
    <property type="match status" value="1"/>
</dbReference>
<dbReference type="PANTHER" id="PTHR43304:SF1">
    <property type="entry name" value="PAC DOMAIN-CONTAINING PROTEIN"/>
    <property type="match status" value="1"/>
</dbReference>
<dbReference type="EC" id="2.7.13.3" evidence="2"/>
<feature type="domain" description="PAC" evidence="8">
    <location>
        <begin position="89"/>
        <end position="141"/>
    </location>
</feature>
<dbReference type="GO" id="GO:0000155">
    <property type="term" value="F:phosphorelay sensor kinase activity"/>
    <property type="evidence" value="ECO:0007669"/>
    <property type="project" value="InterPro"/>
</dbReference>
<dbReference type="Pfam" id="PF13426">
    <property type="entry name" value="PAS_9"/>
    <property type="match status" value="1"/>
</dbReference>
<dbReference type="Proteomes" id="UP000324611">
    <property type="component" value="Unassembled WGS sequence"/>
</dbReference>
<dbReference type="InterPro" id="IPR000014">
    <property type="entry name" value="PAS"/>
</dbReference>
<evidence type="ECO:0000259" key="6">
    <source>
        <dbReference type="PROSITE" id="PS50109"/>
    </source>
</evidence>
<evidence type="ECO:0000256" key="4">
    <source>
        <dbReference type="ARBA" id="ARBA00022679"/>
    </source>
</evidence>
<dbReference type="InterPro" id="IPR004358">
    <property type="entry name" value="Sig_transdc_His_kin-like_C"/>
</dbReference>
<dbReference type="PROSITE" id="PS50109">
    <property type="entry name" value="HIS_KIN"/>
    <property type="match status" value="1"/>
</dbReference>
<dbReference type="SUPFAM" id="SSF55874">
    <property type="entry name" value="ATPase domain of HSP90 chaperone/DNA topoisomerase II/histidine kinase"/>
    <property type="match status" value="1"/>
</dbReference>
<dbReference type="SMART" id="SM00091">
    <property type="entry name" value="PAS"/>
    <property type="match status" value="1"/>
</dbReference>
<dbReference type="InterPro" id="IPR035965">
    <property type="entry name" value="PAS-like_dom_sf"/>
</dbReference>
<accession>A0A5B2VST1</accession>
<comment type="caution">
    <text evidence="9">The sequence shown here is derived from an EMBL/GenBank/DDBJ whole genome shotgun (WGS) entry which is preliminary data.</text>
</comment>
<dbReference type="InterPro" id="IPR052162">
    <property type="entry name" value="Sensor_kinase/Photoreceptor"/>
</dbReference>
<dbReference type="CDD" id="cd00082">
    <property type="entry name" value="HisKA"/>
    <property type="match status" value="1"/>
</dbReference>
<evidence type="ECO:0000259" key="7">
    <source>
        <dbReference type="PROSITE" id="PS50112"/>
    </source>
</evidence>
<feature type="domain" description="PAS" evidence="7">
    <location>
        <begin position="14"/>
        <end position="87"/>
    </location>
</feature>
<dbReference type="InterPro" id="IPR003661">
    <property type="entry name" value="HisK_dim/P_dom"/>
</dbReference>